<evidence type="ECO:0000313" key="1">
    <source>
        <dbReference type="EMBL" id="UBZ25556.1"/>
    </source>
</evidence>
<reference evidence="1" key="1">
    <citation type="journal article" date="2021" name="Viruses">
        <title>Identification and Full Characterisation of Two Novel Crustacean Infecting Members of the Family Nudiviridae Provides Support for Two Subfamilies.</title>
        <authorList>
            <person name="Bateman K.S."/>
            <person name="Kerr R."/>
            <person name="Stentiford G.D."/>
            <person name="Bean T.P."/>
            <person name="Hooper C."/>
            <person name="Van Eynde B."/>
            <person name="Delbare D."/>
            <person name="Bojko J."/>
            <person name="Christiaens O."/>
            <person name="Taning C.N.T."/>
            <person name="Smagghe G."/>
            <person name="van Oers M.M."/>
            <person name="van Aerle R."/>
        </authorList>
    </citation>
    <scope>NUCLEOTIDE SEQUENCE</scope>
    <source>
        <strain evidence="1">AN1</strain>
    </source>
</reference>
<dbReference type="EMBL" id="MZ311577">
    <property type="protein sequence ID" value="UBZ25556.1"/>
    <property type="molecule type" value="Genomic_DNA"/>
</dbReference>
<organism evidence="1 2">
    <name type="scientific">Crangon crangon nudivirus</name>
    <dbReference type="NCBI Taxonomy" id="2880838"/>
    <lineage>
        <taxon>Viruses</taxon>
        <taxon>Viruses incertae sedis</taxon>
        <taxon>Naldaviricetes</taxon>
        <taxon>Lefavirales</taxon>
        <taxon>Nudiviridae</taxon>
        <taxon>Gammanudivirus</taxon>
        <taxon>Gammanudivirus cracrangonis</taxon>
    </lineage>
</organism>
<dbReference type="Proteomes" id="UP000831195">
    <property type="component" value="Segment"/>
</dbReference>
<evidence type="ECO:0000313" key="2">
    <source>
        <dbReference type="Proteomes" id="UP000831195"/>
    </source>
</evidence>
<gene>
    <name evidence="1" type="ORF">CcNV_071</name>
</gene>
<proteinExistence type="predicted"/>
<keyword evidence="2" id="KW-1185">Reference proteome</keyword>
<protein>
    <submittedName>
        <fullName evidence="1">Uncharacterized protein</fullName>
    </submittedName>
</protein>
<accession>A0AAE8Y0R2</accession>
<name>A0AAE8Y0R2_9VIRU</name>
<sequence>MTTVKERHEARLAAIRKNLQQLPIEDDVTYPIKLPPPPAPTVISTLAEDKEELLWLRYLVSGKNEPTSSTLTTLLAKKNIPVDMGSKEVLAHYTNECIQNSHFKLRKLKGRYLVSFRNQYYRDLLYSSTEAILTYTNEILRMTYGYKRLKTANDLDNAIMSNSIKIRIGEMVDPTATPVLYSLGVNN</sequence>